<dbReference type="Pfam" id="PF01458">
    <property type="entry name" value="SUFBD_core"/>
    <property type="match status" value="1"/>
</dbReference>
<evidence type="ECO:0000313" key="3">
    <source>
        <dbReference type="Proteomes" id="UP000559117"/>
    </source>
</evidence>
<dbReference type="EMBL" id="JACHFH010000008">
    <property type="protein sequence ID" value="MBB5335792.1"/>
    <property type="molecule type" value="Genomic_DNA"/>
</dbReference>
<dbReference type="PANTHER" id="PTHR43575">
    <property type="entry name" value="PROTEIN ABCI7, CHLOROPLASTIC"/>
    <property type="match status" value="1"/>
</dbReference>
<dbReference type="InterPro" id="IPR037284">
    <property type="entry name" value="SUF_FeS_clus_asmbl_SufBD_sf"/>
</dbReference>
<dbReference type="InterPro" id="IPR000825">
    <property type="entry name" value="SUF_FeS_clus_asmbl_SufBD_core"/>
</dbReference>
<feature type="domain" description="SUF system FeS cluster assembly SufBD core" evidence="1">
    <location>
        <begin position="109"/>
        <end position="326"/>
    </location>
</feature>
<proteinExistence type="predicted"/>
<protein>
    <recommendedName>
        <fullName evidence="1">SUF system FeS cluster assembly SufBD core domain-containing protein</fullName>
    </recommendedName>
</protein>
<dbReference type="SUPFAM" id="SSF101960">
    <property type="entry name" value="Stabilizer of iron transporter SufD"/>
    <property type="match status" value="1"/>
</dbReference>
<dbReference type="InterPro" id="IPR055346">
    <property type="entry name" value="Fe-S_cluster_assembly_SufBD"/>
</dbReference>
<comment type="caution">
    <text evidence="2">The sequence shown here is derived from an EMBL/GenBank/DDBJ whole genome shotgun (WGS) entry which is preliminary data.</text>
</comment>
<dbReference type="PANTHER" id="PTHR43575:SF1">
    <property type="entry name" value="PROTEIN ABCI7, CHLOROPLASTIC"/>
    <property type="match status" value="1"/>
</dbReference>
<evidence type="ECO:0000313" key="2">
    <source>
        <dbReference type="EMBL" id="MBB5335792.1"/>
    </source>
</evidence>
<reference evidence="2 3" key="1">
    <citation type="submission" date="2020-08" db="EMBL/GenBank/DDBJ databases">
        <title>Genomic Encyclopedia of Type Strains, Phase IV (KMG-IV): sequencing the most valuable type-strain genomes for metagenomic binning, comparative biology and taxonomic classification.</title>
        <authorList>
            <person name="Goeker M."/>
        </authorList>
    </citation>
    <scope>NUCLEOTIDE SEQUENCE [LARGE SCALE GENOMIC DNA]</scope>
    <source>
        <strain evidence="2 3">DSM 24661</strain>
    </source>
</reference>
<evidence type="ECO:0000259" key="1">
    <source>
        <dbReference type="Pfam" id="PF01458"/>
    </source>
</evidence>
<organism evidence="2 3">
    <name type="scientific">Pectinatus brassicae</name>
    <dbReference type="NCBI Taxonomy" id="862415"/>
    <lineage>
        <taxon>Bacteria</taxon>
        <taxon>Bacillati</taxon>
        <taxon>Bacillota</taxon>
        <taxon>Negativicutes</taxon>
        <taxon>Selenomonadales</taxon>
        <taxon>Selenomonadaceae</taxon>
        <taxon>Pectinatus</taxon>
    </lineage>
</organism>
<dbReference type="RefSeq" id="WP_183860103.1">
    <property type="nucleotide sequence ID" value="NZ_JACHFH010000008.1"/>
</dbReference>
<keyword evidence="3" id="KW-1185">Reference proteome</keyword>
<name>A0A840UNJ5_9FIRM</name>
<dbReference type="GO" id="GO:0016226">
    <property type="term" value="P:iron-sulfur cluster assembly"/>
    <property type="evidence" value="ECO:0007669"/>
    <property type="project" value="InterPro"/>
</dbReference>
<sequence length="357" mass="38948">MNTLLHANELPVLTWNRFNVNYKQIELSNTADSKIEPNITGSTNNINIKDIAVSDELPVIGSNNKVINYIMANASLRKKIVVNKNSHNDLPLIIDLTMHNDDKLTALFDIILEENSIANIIISVSAAVKAHGQYADLIRIKAAAHAKANITFLQLSGQSSIAFNNITAQLDNEAHIKIHQIPLGGKTALASVTANLTGYKSSVEIYADYIGQSEQDIDLNYVACHYGSKSTSDIKMTGILLDSSKKTARGTIDFHRGCKGASGNESEYVLLLSDKVKNKSVPLILCDEDDVAGNHGAAIGTLDEEPLFYLKSRGINEKAARQIFLESTLSRLKNILPANLAAKIDNYSKDVLCNESI</sequence>
<gene>
    <name evidence="2" type="ORF">HNR32_000926</name>
</gene>
<dbReference type="AlphaFoldDB" id="A0A840UNJ5"/>
<accession>A0A840UNJ5</accession>
<dbReference type="Proteomes" id="UP000559117">
    <property type="component" value="Unassembled WGS sequence"/>
</dbReference>